<feature type="compositionally biased region" description="Low complexity" evidence="1">
    <location>
        <begin position="99"/>
        <end position="108"/>
    </location>
</feature>
<dbReference type="Proteomes" id="UP000695022">
    <property type="component" value="Unplaced"/>
</dbReference>
<evidence type="ECO:0000313" key="3">
    <source>
        <dbReference type="RefSeq" id="XP_014677744.1"/>
    </source>
</evidence>
<feature type="compositionally biased region" description="Basic and acidic residues" evidence="1">
    <location>
        <begin position="78"/>
        <end position="92"/>
    </location>
</feature>
<protein>
    <submittedName>
        <fullName evidence="3">Protein scribble homolog</fullName>
    </submittedName>
</protein>
<keyword evidence="2" id="KW-1185">Reference proteome</keyword>
<gene>
    <name evidence="3" type="primary">LOC106817581</name>
</gene>
<organism evidence="2 3">
    <name type="scientific">Priapulus caudatus</name>
    <name type="common">Priapulid worm</name>
    <dbReference type="NCBI Taxonomy" id="37621"/>
    <lineage>
        <taxon>Eukaryota</taxon>
        <taxon>Metazoa</taxon>
        <taxon>Ecdysozoa</taxon>
        <taxon>Scalidophora</taxon>
        <taxon>Priapulida</taxon>
        <taxon>Priapulimorpha</taxon>
        <taxon>Priapulimorphida</taxon>
        <taxon>Priapulidae</taxon>
        <taxon>Priapulus</taxon>
    </lineage>
</organism>
<accession>A0ABM1EZX3</accession>
<name>A0ABM1EZX3_PRICU</name>
<evidence type="ECO:0000256" key="1">
    <source>
        <dbReference type="SAM" id="MobiDB-lite"/>
    </source>
</evidence>
<sequence>MQERQGEGDTVADGDKRLSASEQRELDAEKRAAWRQARLKSLENDAIQAQMIISKVKSTDGAGDADGNCKPNPGVTERNNRHEGQGDARQEDDIPAPPSADASAAAPPGVSFVARDGDVHTSERVRVLDEKRSCQTEEHYDEATGDYTIRTVEYIEKVVEREIETRKEQIVEINVNKGKAAAAAAGANGKQS</sequence>
<dbReference type="GeneID" id="106817581"/>
<reference evidence="3" key="1">
    <citation type="submission" date="2025-08" db="UniProtKB">
        <authorList>
            <consortium name="RefSeq"/>
        </authorList>
    </citation>
    <scope>IDENTIFICATION</scope>
</reference>
<feature type="region of interest" description="Disordered" evidence="1">
    <location>
        <begin position="57"/>
        <end position="118"/>
    </location>
</feature>
<proteinExistence type="predicted"/>
<evidence type="ECO:0000313" key="2">
    <source>
        <dbReference type="Proteomes" id="UP000695022"/>
    </source>
</evidence>
<feature type="region of interest" description="Disordered" evidence="1">
    <location>
        <begin position="1"/>
        <end position="32"/>
    </location>
</feature>
<dbReference type="RefSeq" id="XP_014677744.1">
    <property type="nucleotide sequence ID" value="XM_014822258.1"/>
</dbReference>